<feature type="compositionally biased region" description="Polar residues" evidence="1">
    <location>
        <begin position="151"/>
        <end position="177"/>
    </location>
</feature>
<evidence type="ECO:0000256" key="1">
    <source>
        <dbReference type="SAM" id="MobiDB-lite"/>
    </source>
</evidence>
<feature type="compositionally biased region" description="Basic and acidic residues" evidence="1">
    <location>
        <begin position="238"/>
        <end position="247"/>
    </location>
</feature>
<dbReference type="EMBL" id="JARKIE010000132">
    <property type="protein sequence ID" value="KAJ7678712.1"/>
    <property type="molecule type" value="Genomic_DNA"/>
</dbReference>
<feature type="compositionally biased region" description="Basic residues" evidence="1">
    <location>
        <begin position="279"/>
        <end position="295"/>
    </location>
</feature>
<sequence>MRAMPQQRGLITATRGLLASSPGTLLHYPAVPPEACGARSIDPTQPVGSPTPRALRAWGARPAEGTTTDTSNRVFGTSTSAAGGSGGSTTGHHRPDESCTIRGDNARGSLETSRAGPAPQMGSVHARLVNDRSPDASPAAPSMQAGVPSRAHTQNAQRLEQPRTEQSPVPTVMSGHTRNVLRLDEPRDDESPFLTPMSSADNARAGTLRNDIGTNEPVNRETGRQRENTPDTETEEEQNTRFQREWDAEMAAARPPEVPPPEPPPVRVYPGPAPPRSQRNGRGRKNKKASLKGTG</sequence>
<accession>A0AAD7D564</accession>
<protein>
    <submittedName>
        <fullName evidence="2">Uncharacterized protein</fullName>
    </submittedName>
</protein>
<feature type="compositionally biased region" description="Polar residues" evidence="1">
    <location>
        <begin position="65"/>
        <end position="75"/>
    </location>
</feature>
<comment type="caution">
    <text evidence="2">The sequence shown here is derived from an EMBL/GenBank/DDBJ whole genome shotgun (WGS) entry which is preliminary data.</text>
</comment>
<feature type="region of interest" description="Disordered" evidence="1">
    <location>
        <begin position="58"/>
        <end position="295"/>
    </location>
</feature>
<organism evidence="2 3">
    <name type="scientific">Mycena rosella</name>
    <name type="common">Pink bonnet</name>
    <name type="synonym">Agaricus rosellus</name>
    <dbReference type="NCBI Taxonomy" id="1033263"/>
    <lineage>
        <taxon>Eukaryota</taxon>
        <taxon>Fungi</taxon>
        <taxon>Dikarya</taxon>
        <taxon>Basidiomycota</taxon>
        <taxon>Agaricomycotina</taxon>
        <taxon>Agaricomycetes</taxon>
        <taxon>Agaricomycetidae</taxon>
        <taxon>Agaricales</taxon>
        <taxon>Marasmiineae</taxon>
        <taxon>Mycenaceae</taxon>
        <taxon>Mycena</taxon>
    </lineage>
</organism>
<feature type="compositionally biased region" description="Pro residues" evidence="1">
    <location>
        <begin position="256"/>
        <end position="275"/>
    </location>
</feature>
<dbReference type="Proteomes" id="UP001221757">
    <property type="component" value="Unassembled WGS sequence"/>
</dbReference>
<dbReference type="AlphaFoldDB" id="A0AAD7D564"/>
<reference evidence="2" key="1">
    <citation type="submission" date="2023-03" db="EMBL/GenBank/DDBJ databases">
        <title>Massive genome expansion in bonnet fungi (Mycena s.s.) driven by repeated elements and novel gene families across ecological guilds.</title>
        <authorList>
            <consortium name="Lawrence Berkeley National Laboratory"/>
            <person name="Harder C.B."/>
            <person name="Miyauchi S."/>
            <person name="Viragh M."/>
            <person name="Kuo A."/>
            <person name="Thoen E."/>
            <person name="Andreopoulos B."/>
            <person name="Lu D."/>
            <person name="Skrede I."/>
            <person name="Drula E."/>
            <person name="Henrissat B."/>
            <person name="Morin E."/>
            <person name="Kohler A."/>
            <person name="Barry K."/>
            <person name="LaButti K."/>
            <person name="Morin E."/>
            <person name="Salamov A."/>
            <person name="Lipzen A."/>
            <person name="Mereny Z."/>
            <person name="Hegedus B."/>
            <person name="Baldrian P."/>
            <person name="Stursova M."/>
            <person name="Weitz H."/>
            <person name="Taylor A."/>
            <person name="Grigoriev I.V."/>
            <person name="Nagy L.G."/>
            <person name="Martin F."/>
            <person name="Kauserud H."/>
        </authorList>
    </citation>
    <scope>NUCLEOTIDE SEQUENCE</scope>
    <source>
        <strain evidence="2">CBHHK067</strain>
    </source>
</reference>
<feature type="compositionally biased region" description="Basic and acidic residues" evidence="1">
    <location>
        <begin position="218"/>
        <end position="229"/>
    </location>
</feature>
<evidence type="ECO:0000313" key="3">
    <source>
        <dbReference type="Proteomes" id="UP001221757"/>
    </source>
</evidence>
<proteinExistence type="predicted"/>
<name>A0AAD7D564_MYCRO</name>
<evidence type="ECO:0000313" key="2">
    <source>
        <dbReference type="EMBL" id="KAJ7678712.1"/>
    </source>
</evidence>
<keyword evidence="3" id="KW-1185">Reference proteome</keyword>
<gene>
    <name evidence="2" type="ORF">B0H17DRAFT_1139264</name>
</gene>